<sequence>MFGKYSFVYGIFLLIAVPLVALCVGTRINPYTLLVMIVVAELILLALPILGVECQLKKQFSK</sequence>
<dbReference type="EMBL" id="JAWDKA010000007">
    <property type="protein sequence ID" value="MDV0442179.1"/>
    <property type="molecule type" value="Genomic_DNA"/>
</dbReference>
<comment type="caution">
    <text evidence="2">The sequence shown here is derived from an EMBL/GenBank/DDBJ whole genome shotgun (WGS) entry which is preliminary data.</text>
</comment>
<name>A0AAE4MDB4_9EURY</name>
<reference evidence="2" key="1">
    <citation type="submission" date="2023-06" db="EMBL/GenBank/DDBJ databases">
        <title>Genome sequence of Methancorpusculaceae sp. Ag1.</title>
        <authorList>
            <person name="Protasov E."/>
            <person name="Platt K."/>
            <person name="Poehlein A."/>
            <person name="Daniel R."/>
            <person name="Brune A."/>
        </authorList>
    </citation>
    <scope>NUCLEOTIDE SEQUENCE</scope>
    <source>
        <strain evidence="2">Ag1</strain>
    </source>
</reference>
<gene>
    <name evidence="2" type="ORF">McpAg1_14080</name>
</gene>
<evidence type="ECO:0000313" key="2">
    <source>
        <dbReference type="EMBL" id="MDV0442179.1"/>
    </source>
</evidence>
<evidence type="ECO:0000256" key="1">
    <source>
        <dbReference type="SAM" id="Phobius"/>
    </source>
</evidence>
<proteinExistence type="predicted"/>
<dbReference type="Proteomes" id="UP001273136">
    <property type="component" value="Unassembled WGS sequence"/>
</dbReference>
<protein>
    <submittedName>
        <fullName evidence="2">Uncharacterized protein</fullName>
    </submittedName>
</protein>
<keyword evidence="1" id="KW-1133">Transmembrane helix</keyword>
<accession>A0AAE4MDB4</accession>
<dbReference type="AlphaFoldDB" id="A0AAE4MDB4"/>
<organism evidence="2 3">
    <name type="scientific">Methanorbis furvi</name>
    <dbReference type="NCBI Taxonomy" id="3028299"/>
    <lineage>
        <taxon>Archaea</taxon>
        <taxon>Methanobacteriati</taxon>
        <taxon>Methanobacteriota</taxon>
        <taxon>Stenosarchaea group</taxon>
        <taxon>Methanomicrobia</taxon>
        <taxon>Methanomicrobiales</taxon>
        <taxon>Methanocorpusculaceae</taxon>
        <taxon>Methanorbis</taxon>
    </lineage>
</organism>
<keyword evidence="1" id="KW-0812">Transmembrane</keyword>
<feature type="transmembrane region" description="Helical" evidence="1">
    <location>
        <begin position="7"/>
        <end position="28"/>
    </location>
</feature>
<keyword evidence="3" id="KW-1185">Reference proteome</keyword>
<keyword evidence="1" id="KW-0472">Membrane</keyword>
<evidence type="ECO:0000313" key="3">
    <source>
        <dbReference type="Proteomes" id="UP001273136"/>
    </source>
</evidence>
<feature type="transmembrane region" description="Helical" evidence="1">
    <location>
        <begin position="34"/>
        <end position="52"/>
    </location>
</feature>